<dbReference type="HOGENOM" id="CLU_1346429_0_0_2"/>
<feature type="compositionally biased region" description="Low complexity" evidence="1">
    <location>
        <begin position="17"/>
        <end position="31"/>
    </location>
</feature>
<accession>A5UNW6</accession>
<dbReference type="KEGG" id="msi:Msm_1689"/>
<keyword evidence="2" id="KW-0176">Collagen</keyword>
<sequence>MKRFFLMVKKILLGNFKGPKGNTGPTGPTGPKGDKGSKGDTGPAGKDGKDGNIETPTTILNKLKEVDGAGSGLNADLVDDEHSETFARQEILETTMDDLKNTRLVMGRLSDLAGEDGVKLELNYGNSVYGKIISSNPEINTGENVVINFIVNGVSYERTTDANGRAILPIRLDPGSYMLEGIVKRGAAGENPRLEQTRLLIVH</sequence>
<dbReference type="Proteomes" id="UP000001992">
    <property type="component" value="Chromosome"/>
</dbReference>
<protein>
    <submittedName>
        <fullName evidence="2">Putative collagen-like protein B</fullName>
    </submittedName>
</protein>
<dbReference type="PATRIC" id="fig|420247.28.peg.1677"/>
<gene>
    <name evidence="2" type="ordered locus">Msm_1689</name>
</gene>
<name>A5UNW6_METS3</name>
<dbReference type="Gene3D" id="1.20.5.320">
    <property type="entry name" value="6-Phosphogluconate Dehydrogenase, domain 3"/>
    <property type="match status" value="1"/>
</dbReference>
<reference evidence="2 3" key="1">
    <citation type="journal article" date="2007" name="Proc. Natl. Acad. Sci. U.S.A.">
        <title>Genomic and metabolic adaptations of Methanobrevibacter smithii to the human gut.</title>
        <authorList>
            <person name="Samuel B.S."/>
            <person name="Hansen E.E."/>
            <person name="Manchester J.K."/>
            <person name="Coutinho P.M."/>
            <person name="Henrissat B."/>
            <person name="Fulton R."/>
            <person name="Latreille P."/>
            <person name="Kim K."/>
            <person name="Wilson R.K."/>
            <person name="Gordon J.I."/>
        </authorList>
    </citation>
    <scope>NUCLEOTIDE SEQUENCE [LARGE SCALE GENOMIC DNA]</scope>
    <source>
        <strain evidence="3">ATCC 35061 / DSM 861 / OCM 144 / PS</strain>
    </source>
</reference>
<organism evidence="2 3">
    <name type="scientific">Methanobrevibacter smithii (strain ATCC 35061 / DSM 861 / OCM 144 / PS)</name>
    <dbReference type="NCBI Taxonomy" id="420247"/>
    <lineage>
        <taxon>Archaea</taxon>
        <taxon>Methanobacteriati</taxon>
        <taxon>Methanobacteriota</taxon>
        <taxon>Methanomada group</taxon>
        <taxon>Methanobacteria</taxon>
        <taxon>Methanobacteriales</taxon>
        <taxon>Methanobacteriaceae</taxon>
        <taxon>Methanobrevibacter</taxon>
    </lineage>
</organism>
<dbReference type="EMBL" id="CP000678">
    <property type="protein sequence ID" value="ABQ87894.1"/>
    <property type="molecule type" value="Genomic_DNA"/>
</dbReference>
<keyword evidence="3" id="KW-1185">Reference proteome</keyword>
<proteinExistence type="predicted"/>
<dbReference type="STRING" id="420247.Msm_1689"/>
<feature type="region of interest" description="Disordered" evidence="1">
    <location>
        <begin position="16"/>
        <end position="55"/>
    </location>
</feature>
<dbReference type="BioCyc" id="MSMI420247:GHWZ-1731-MONOMER"/>
<evidence type="ECO:0000256" key="1">
    <source>
        <dbReference type="SAM" id="MobiDB-lite"/>
    </source>
</evidence>
<dbReference type="EnsemblBacteria" id="ABQ87894">
    <property type="protein sequence ID" value="ABQ87894"/>
    <property type="gene ID" value="Msm_1689"/>
</dbReference>
<dbReference type="eggNOG" id="arCOG10876">
    <property type="taxonomic scope" value="Archaea"/>
</dbReference>
<dbReference type="AlphaFoldDB" id="A5UNW6"/>
<evidence type="ECO:0000313" key="2">
    <source>
        <dbReference type="EMBL" id="ABQ87894.1"/>
    </source>
</evidence>
<evidence type="ECO:0000313" key="3">
    <source>
        <dbReference type="Proteomes" id="UP000001992"/>
    </source>
</evidence>